<evidence type="ECO:0000256" key="1">
    <source>
        <dbReference type="SAM" id="MobiDB-lite"/>
    </source>
</evidence>
<dbReference type="Proteomes" id="UP000265354">
    <property type="component" value="Unassembled WGS sequence"/>
</dbReference>
<sequence>MDTQNPSVRPHAQSRISGKIHPRRPGGSAARPAGVIHDNTRHTSHFTVIGNHLAQHRELSGLAIGLGVHIQSLKAGSLVDIRTLAGRFPEGQARIAAALRELEVHGYLRRPRERTPSGRMVTRTISCNQPGRSGAATVANEGTAGGECTAAPEATADGEATAARDATDEHGSAVVHRVADAHRAADEHGATDERGATDTHGSAVAHRAADTYHVTDAHGATDAHRAADAQEAAVMPGAPGAPAVPPDARRVTDERRVHDAQSVPKPPARAVPATAPRRRSPRRAALPAVPQPAYPAASLLRTAAEVLARLRHDDPRLLLSAADAEHLAPGVAAWLERDLPPDAVRHALTSHLPPEPLRRPAALLAHRLADRIPPLPPFRAPEAPPPVRHPLRNCDGCDRAYRGPDPDVCPGCAERGRIPGIPSKRLS</sequence>
<proteinExistence type="predicted"/>
<feature type="compositionally biased region" description="Basic and acidic residues" evidence="1">
    <location>
        <begin position="247"/>
        <end position="259"/>
    </location>
</feature>
<feature type="region of interest" description="Disordered" evidence="1">
    <location>
        <begin position="183"/>
        <end position="203"/>
    </location>
</feature>
<dbReference type="RefSeq" id="WP_245991351.1">
    <property type="nucleotide sequence ID" value="NZ_BGZL01000009.1"/>
</dbReference>
<dbReference type="AlphaFoldDB" id="A0A388T0M4"/>
<comment type="caution">
    <text evidence="2">The sequence shown here is derived from an EMBL/GenBank/DDBJ whole genome shotgun (WGS) entry which is preliminary data.</text>
</comment>
<evidence type="ECO:0000313" key="2">
    <source>
        <dbReference type="EMBL" id="GBQ02116.1"/>
    </source>
</evidence>
<gene>
    <name evidence="2" type="ORF">SSP531S_35730</name>
</gene>
<protein>
    <recommendedName>
        <fullName evidence="4">Helix-turn-helix domain-containing protein</fullName>
    </recommendedName>
</protein>
<name>A0A388T0M4_9ACTN</name>
<evidence type="ECO:0000313" key="3">
    <source>
        <dbReference type="Proteomes" id="UP000265354"/>
    </source>
</evidence>
<feature type="region of interest" description="Disordered" evidence="1">
    <location>
        <begin position="408"/>
        <end position="427"/>
    </location>
</feature>
<accession>A0A388T0M4</accession>
<dbReference type="EMBL" id="BGZL01000009">
    <property type="protein sequence ID" value="GBQ02116.1"/>
    <property type="molecule type" value="Genomic_DNA"/>
</dbReference>
<evidence type="ECO:0008006" key="4">
    <source>
        <dbReference type="Google" id="ProtNLM"/>
    </source>
</evidence>
<feature type="region of interest" description="Disordered" evidence="1">
    <location>
        <begin position="1"/>
        <end position="38"/>
    </location>
</feature>
<feature type="region of interest" description="Disordered" evidence="1">
    <location>
        <begin position="236"/>
        <end position="289"/>
    </location>
</feature>
<reference evidence="2 3" key="1">
    <citation type="submission" date="2018-07" db="EMBL/GenBank/DDBJ databases">
        <title>Whole Genome Shotgun Sequence of Streptomyces spongiicola strain 531S.</title>
        <authorList>
            <person name="Dohra H."/>
            <person name="Kodani S."/>
        </authorList>
    </citation>
    <scope>NUCLEOTIDE SEQUENCE [LARGE SCALE GENOMIC DNA]</scope>
    <source>
        <strain evidence="2 3">531S</strain>
    </source>
</reference>
<feature type="region of interest" description="Disordered" evidence="1">
    <location>
        <begin position="113"/>
        <end position="150"/>
    </location>
</feature>
<organism evidence="2 3">
    <name type="scientific">Streptomyces spongiicola</name>
    <dbReference type="NCBI Taxonomy" id="1690221"/>
    <lineage>
        <taxon>Bacteria</taxon>
        <taxon>Bacillati</taxon>
        <taxon>Actinomycetota</taxon>
        <taxon>Actinomycetes</taxon>
        <taxon>Kitasatosporales</taxon>
        <taxon>Streptomycetaceae</taxon>
        <taxon>Streptomyces</taxon>
    </lineage>
</organism>
<feature type="compositionally biased region" description="Basic and acidic residues" evidence="1">
    <location>
        <begin position="183"/>
        <end position="197"/>
    </location>
</feature>